<dbReference type="InterPro" id="IPR051477">
    <property type="entry name" value="Expansin_CellWall"/>
</dbReference>
<dbReference type="SUPFAM" id="SSF50685">
    <property type="entry name" value="Barwin-like endoglucanases"/>
    <property type="match status" value="1"/>
</dbReference>
<accession>A0A4D9D822</accession>
<evidence type="ECO:0000256" key="1">
    <source>
        <dbReference type="ARBA" id="ARBA00022729"/>
    </source>
</evidence>
<dbReference type="InterPro" id="IPR036908">
    <property type="entry name" value="RlpA-like_sf"/>
</dbReference>
<dbReference type="CDD" id="cd22271">
    <property type="entry name" value="DPBB_EXP_N-like"/>
    <property type="match status" value="1"/>
</dbReference>
<dbReference type="PANTHER" id="PTHR31836">
    <property type="match status" value="1"/>
</dbReference>
<organism evidence="3 4">
    <name type="scientific">Nannochloropsis salina CCMP1776</name>
    <dbReference type="NCBI Taxonomy" id="1027361"/>
    <lineage>
        <taxon>Eukaryota</taxon>
        <taxon>Sar</taxon>
        <taxon>Stramenopiles</taxon>
        <taxon>Ochrophyta</taxon>
        <taxon>Eustigmatophyceae</taxon>
        <taxon>Eustigmatales</taxon>
        <taxon>Monodopsidaceae</taxon>
        <taxon>Microchloropsis</taxon>
        <taxon>Microchloropsis salina</taxon>
    </lineage>
</organism>
<evidence type="ECO:0000313" key="4">
    <source>
        <dbReference type="Proteomes" id="UP000355283"/>
    </source>
</evidence>
<proteinExistence type="predicted"/>
<dbReference type="Gene3D" id="2.40.40.10">
    <property type="entry name" value="RlpA-like domain"/>
    <property type="match status" value="1"/>
</dbReference>
<feature type="signal peptide" evidence="2">
    <location>
        <begin position="1"/>
        <end position="17"/>
    </location>
</feature>
<feature type="chain" id="PRO_5020038301" description="Expansin-like EG45 domain-containing protein" evidence="2">
    <location>
        <begin position="18"/>
        <end position="198"/>
    </location>
</feature>
<evidence type="ECO:0000313" key="3">
    <source>
        <dbReference type="EMBL" id="TFJ87466.1"/>
    </source>
</evidence>
<comment type="caution">
    <text evidence="3">The sequence shown here is derived from an EMBL/GenBank/DDBJ whole genome shotgun (WGS) entry which is preliminary data.</text>
</comment>
<dbReference type="AlphaFoldDB" id="A0A4D9D822"/>
<name>A0A4D9D822_9STRA</name>
<keyword evidence="4" id="KW-1185">Reference proteome</keyword>
<dbReference type="EMBL" id="SDOX01000005">
    <property type="protein sequence ID" value="TFJ87466.1"/>
    <property type="molecule type" value="Genomic_DNA"/>
</dbReference>
<gene>
    <name evidence="3" type="ORF">NSK_000819</name>
</gene>
<dbReference type="PANTHER" id="PTHR31836:SF21">
    <property type="entry name" value="EXPANSIN-LIKE PROTEIN 7"/>
    <property type="match status" value="1"/>
</dbReference>
<dbReference type="OrthoDB" id="406505at2759"/>
<sequence>MMKSIALALACATLSSAYDGDATFYGQGGAGQGGACMLERGFNGVGITVAINQAQWDGAGSCGKCIKLTGNGDGSGMTPVTGPIYATVDNLCPECSFGDIDLGLGGDGRWLAHWDFVDCGEARGGWSSVPGQRLRNLRGGVEADASKPLMIGPGMYLMPEGVKDLSEVKALAAHSGNATVMAAEMSEMEAEEVAEGGN</sequence>
<evidence type="ECO:0008006" key="5">
    <source>
        <dbReference type="Google" id="ProtNLM"/>
    </source>
</evidence>
<reference evidence="3 4" key="1">
    <citation type="submission" date="2019-01" db="EMBL/GenBank/DDBJ databases">
        <title>Nuclear Genome Assembly of the Microalgal Biofuel strain Nannochloropsis salina CCMP1776.</title>
        <authorList>
            <person name="Hovde B."/>
        </authorList>
    </citation>
    <scope>NUCLEOTIDE SEQUENCE [LARGE SCALE GENOMIC DNA]</scope>
    <source>
        <strain evidence="3 4">CCMP1776</strain>
    </source>
</reference>
<protein>
    <recommendedName>
        <fullName evidence="5">Expansin-like EG45 domain-containing protein</fullName>
    </recommendedName>
</protein>
<dbReference type="Proteomes" id="UP000355283">
    <property type="component" value="Unassembled WGS sequence"/>
</dbReference>
<keyword evidence="1 2" id="KW-0732">Signal</keyword>
<evidence type="ECO:0000256" key="2">
    <source>
        <dbReference type="SAM" id="SignalP"/>
    </source>
</evidence>